<dbReference type="Gramene" id="ESR38923">
    <property type="protein sequence ID" value="ESR38923"/>
    <property type="gene ID" value="CICLE_v10027168mg"/>
</dbReference>
<sequence>MQVRLHGRSPHILNKNSKFSGFRGEIARGLPGFSPPLCLCLPFFCSLSIFRAAQSTSLAIVSSIAVKTQNLAMRSSWQHRLTFDFERMSSNPEFKFFEASTKMYSMLNSDGLMLGII</sequence>
<reference evidence="1 2" key="1">
    <citation type="submission" date="2013-10" db="EMBL/GenBank/DDBJ databases">
        <authorList>
            <consortium name="International Citrus Genome Consortium"/>
            <person name="Jenkins J."/>
            <person name="Schmutz J."/>
            <person name="Prochnik S."/>
            <person name="Rokhsar D."/>
            <person name="Gmitter F."/>
            <person name="Ollitrault P."/>
            <person name="Machado M."/>
            <person name="Talon M."/>
            <person name="Wincker P."/>
            <person name="Jaillon O."/>
            <person name="Morgante M."/>
        </authorList>
    </citation>
    <scope>NUCLEOTIDE SEQUENCE</scope>
    <source>
        <strain evidence="2">cv. Clemenules</strain>
    </source>
</reference>
<organism evidence="1 2">
    <name type="scientific">Citrus clementina</name>
    <name type="common">Clementine</name>
    <name type="synonym">Citrus deliciosa x Citrus sinensis</name>
    <dbReference type="NCBI Taxonomy" id="85681"/>
    <lineage>
        <taxon>Eukaryota</taxon>
        <taxon>Viridiplantae</taxon>
        <taxon>Streptophyta</taxon>
        <taxon>Embryophyta</taxon>
        <taxon>Tracheophyta</taxon>
        <taxon>Spermatophyta</taxon>
        <taxon>Magnoliopsida</taxon>
        <taxon>eudicotyledons</taxon>
        <taxon>Gunneridae</taxon>
        <taxon>Pentapetalae</taxon>
        <taxon>rosids</taxon>
        <taxon>malvids</taxon>
        <taxon>Sapindales</taxon>
        <taxon>Rutaceae</taxon>
        <taxon>Aurantioideae</taxon>
        <taxon>Citrus</taxon>
    </lineage>
</organism>
<keyword evidence="2" id="KW-1185">Reference proteome</keyword>
<accession>V4RVU8</accession>
<dbReference type="AlphaFoldDB" id="V4RVU8"/>
<protein>
    <submittedName>
        <fullName evidence="1">Uncharacterized protein</fullName>
    </submittedName>
</protein>
<name>V4RVU8_CITCL</name>
<evidence type="ECO:0000313" key="2">
    <source>
        <dbReference type="Proteomes" id="UP000030687"/>
    </source>
</evidence>
<evidence type="ECO:0000313" key="1">
    <source>
        <dbReference type="EMBL" id="ESR38923.1"/>
    </source>
</evidence>
<dbReference type="KEGG" id="cic:CICLE_v10027168mg"/>
<proteinExistence type="predicted"/>
<dbReference type="Proteomes" id="UP000030687">
    <property type="component" value="Unassembled WGS sequence"/>
</dbReference>
<gene>
    <name evidence="1" type="ORF">CICLE_v10027168mg</name>
</gene>
<dbReference type="EMBL" id="KI536925">
    <property type="protein sequence ID" value="ESR38923.1"/>
    <property type="molecule type" value="Genomic_DNA"/>
</dbReference>
<dbReference type="InParanoid" id="V4RVU8"/>